<comment type="caution">
    <text evidence="2">The sequence shown here is derived from an EMBL/GenBank/DDBJ whole genome shotgun (WGS) entry which is preliminary data.</text>
</comment>
<dbReference type="SMART" id="SM00418">
    <property type="entry name" value="HTH_ARSR"/>
    <property type="match status" value="1"/>
</dbReference>
<dbReference type="EMBL" id="MPOH02000009">
    <property type="protein sequence ID" value="OQD56284.1"/>
    <property type="molecule type" value="Genomic_DNA"/>
</dbReference>
<dbReference type="InterPro" id="IPR036390">
    <property type="entry name" value="WH_DNA-bd_sf"/>
</dbReference>
<accession>A0A1V6MUY7</accession>
<dbReference type="Proteomes" id="UP000184286">
    <property type="component" value="Unassembled WGS sequence"/>
</dbReference>
<sequence length="264" mass="28715">MFASGVWAPDSLSLTRDLDASGPSAVLAELDALDPETFLAELHLQHDNTPPPHWRAAAARPRAFLSAYRNTLVAVWDALTPFWKEVAPYLRREQERVGLATVTNSLDALLGSMGGKVRYADGAFHLPHPCVGHLTALGRRRIVLVPLASHFTSGTYSAERNDVLWLGYPLPGLAQLISSSTSTAEANTDRLAVLLGRARAGILRHAHRRPSLSDTARHVGISVSTASYHCDQLAHAGLLVRQRQGQHVRLHLTDKGNALMDLLA</sequence>
<proteinExistence type="predicted"/>
<dbReference type="GO" id="GO:0003700">
    <property type="term" value="F:DNA-binding transcription factor activity"/>
    <property type="evidence" value="ECO:0007669"/>
    <property type="project" value="InterPro"/>
</dbReference>
<reference evidence="2 3" key="2">
    <citation type="submission" date="2017-02" db="EMBL/GenBank/DDBJ databases">
        <title>Draft genome sequence of Streptomyces phaeoluteigriseus type strain DSM41896.</title>
        <authorList>
            <person name="Salih T.S."/>
            <person name="Algora Gallardo L."/>
            <person name="Melo Santos T."/>
            <person name="Filgueira Martinez S."/>
            <person name="Herron P.R."/>
        </authorList>
    </citation>
    <scope>NUCLEOTIDE SEQUENCE [LARGE SCALE GENOMIC DNA]</scope>
    <source>
        <strain evidence="2 3">DSM 41896</strain>
    </source>
</reference>
<evidence type="ECO:0000259" key="1">
    <source>
        <dbReference type="PROSITE" id="PS50987"/>
    </source>
</evidence>
<organism evidence="2 3">
    <name type="scientific">Streptomyces phaeoluteigriseus</name>
    <dbReference type="NCBI Taxonomy" id="114686"/>
    <lineage>
        <taxon>Bacteria</taxon>
        <taxon>Bacillati</taxon>
        <taxon>Actinomycetota</taxon>
        <taxon>Actinomycetes</taxon>
        <taxon>Kitasatosporales</taxon>
        <taxon>Streptomycetaceae</taxon>
        <taxon>Streptomyces</taxon>
        <taxon>Streptomyces aurantiacus group</taxon>
    </lineage>
</organism>
<dbReference type="InterPro" id="IPR011991">
    <property type="entry name" value="ArsR-like_HTH"/>
</dbReference>
<name>A0A1V6MUY7_9ACTN</name>
<evidence type="ECO:0000313" key="3">
    <source>
        <dbReference type="Proteomes" id="UP000184286"/>
    </source>
</evidence>
<evidence type="ECO:0000313" key="2">
    <source>
        <dbReference type="EMBL" id="OQD56284.1"/>
    </source>
</evidence>
<reference evidence="3" key="1">
    <citation type="submission" date="2016-11" db="EMBL/GenBank/DDBJ databases">
        <authorList>
            <person name="Schniete J.K."/>
            <person name="Salih T."/>
            <person name="Algora Gallardo L."/>
            <person name="Martinez Fernandez S."/>
            <person name="Herron P.R."/>
        </authorList>
    </citation>
    <scope>NUCLEOTIDE SEQUENCE [LARGE SCALE GENOMIC DNA]</scope>
    <source>
        <strain evidence="3">DSM 41896</strain>
    </source>
</reference>
<dbReference type="STRING" id="114686.BM536_008320"/>
<dbReference type="Gene3D" id="1.10.10.10">
    <property type="entry name" value="Winged helix-like DNA-binding domain superfamily/Winged helix DNA-binding domain"/>
    <property type="match status" value="1"/>
</dbReference>
<dbReference type="CDD" id="cd00090">
    <property type="entry name" value="HTH_ARSR"/>
    <property type="match status" value="1"/>
</dbReference>
<dbReference type="InterPro" id="IPR036388">
    <property type="entry name" value="WH-like_DNA-bd_sf"/>
</dbReference>
<dbReference type="PROSITE" id="PS50987">
    <property type="entry name" value="HTH_ARSR_2"/>
    <property type="match status" value="1"/>
</dbReference>
<protein>
    <recommendedName>
        <fullName evidence="1">HTH arsR-type domain-containing protein</fullName>
    </recommendedName>
</protein>
<dbReference type="InterPro" id="IPR001845">
    <property type="entry name" value="HTH_ArsR_DNA-bd_dom"/>
</dbReference>
<gene>
    <name evidence="2" type="ORF">BM536_008320</name>
</gene>
<dbReference type="SUPFAM" id="SSF46785">
    <property type="entry name" value="Winged helix' DNA-binding domain"/>
    <property type="match status" value="1"/>
</dbReference>
<feature type="domain" description="HTH arsR-type" evidence="1">
    <location>
        <begin position="170"/>
        <end position="264"/>
    </location>
</feature>
<dbReference type="AlphaFoldDB" id="A0A1V6MUY7"/>